<reference evidence="3" key="1">
    <citation type="journal article" date="2023" name="Commun. Biol.">
        <title>Genome analysis of Parmales, the sister group of diatoms, reveals the evolutionary specialization of diatoms from phago-mixotrophs to photoautotrophs.</title>
        <authorList>
            <person name="Ban H."/>
            <person name="Sato S."/>
            <person name="Yoshikawa S."/>
            <person name="Yamada K."/>
            <person name="Nakamura Y."/>
            <person name="Ichinomiya M."/>
            <person name="Sato N."/>
            <person name="Blanc-Mathieu R."/>
            <person name="Endo H."/>
            <person name="Kuwata A."/>
            <person name="Ogata H."/>
        </authorList>
    </citation>
    <scope>NUCLEOTIDE SEQUENCE [LARGE SCALE GENOMIC DNA]</scope>
    <source>
        <strain evidence="3">NIES 3700</strain>
    </source>
</reference>
<feature type="compositionally biased region" description="Basic and acidic residues" evidence="1">
    <location>
        <begin position="7"/>
        <end position="22"/>
    </location>
</feature>
<name>A0A9W6ZMI7_9STRA</name>
<dbReference type="Gene3D" id="2.30.30.140">
    <property type="match status" value="1"/>
</dbReference>
<dbReference type="SUPFAM" id="SSF63748">
    <property type="entry name" value="Tudor/PWWP/MBT"/>
    <property type="match status" value="1"/>
</dbReference>
<evidence type="ECO:0000313" key="2">
    <source>
        <dbReference type="EMBL" id="GMH55686.1"/>
    </source>
</evidence>
<proteinExistence type="predicted"/>
<gene>
    <name evidence="2" type="ORF">TrLO_g4487</name>
</gene>
<dbReference type="EMBL" id="BRXW01000447">
    <property type="protein sequence ID" value="GMH55686.1"/>
    <property type="molecule type" value="Genomic_DNA"/>
</dbReference>
<feature type="region of interest" description="Disordered" evidence="1">
    <location>
        <begin position="1"/>
        <end position="23"/>
    </location>
</feature>
<evidence type="ECO:0000256" key="1">
    <source>
        <dbReference type="SAM" id="MobiDB-lite"/>
    </source>
</evidence>
<comment type="caution">
    <text evidence="2">The sequence shown here is derived from an EMBL/GenBank/DDBJ whole genome shotgun (WGS) entry which is preliminary data.</text>
</comment>
<keyword evidence="3" id="KW-1185">Reference proteome</keyword>
<dbReference type="AlphaFoldDB" id="A0A9W6ZMI7"/>
<organism evidence="2 3">
    <name type="scientific">Triparma laevis f. longispina</name>
    <dbReference type="NCBI Taxonomy" id="1714387"/>
    <lineage>
        <taxon>Eukaryota</taxon>
        <taxon>Sar</taxon>
        <taxon>Stramenopiles</taxon>
        <taxon>Ochrophyta</taxon>
        <taxon>Bolidophyceae</taxon>
        <taxon>Parmales</taxon>
        <taxon>Triparmaceae</taxon>
        <taxon>Triparma</taxon>
    </lineage>
</organism>
<accession>A0A9W6ZMI7</accession>
<evidence type="ECO:0000313" key="3">
    <source>
        <dbReference type="Proteomes" id="UP001165122"/>
    </source>
</evidence>
<sequence length="79" mass="9079">MQHNNKRNKENAEKAPMKRLKTEQTAVISSDTTLFEIGQKVQVKWPDGKECDGVIEKQKNKNRYEVGFDDKSIATVDIK</sequence>
<protein>
    <submittedName>
        <fullName evidence="2">Uncharacterized protein</fullName>
    </submittedName>
</protein>
<dbReference type="Proteomes" id="UP001165122">
    <property type="component" value="Unassembled WGS sequence"/>
</dbReference>